<dbReference type="OrthoDB" id="9815108at2"/>
<dbReference type="Gene3D" id="2.60.40.1180">
    <property type="entry name" value="Golgi alpha-mannosidase II"/>
    <property type="match status" value="1"/>
</dbReference>
<dbReference type="Gene3D" id="3.20.20.80">
    <property type="entry name" value="Glycosidases"/>
    <property type="match status" value="1"/>
</dbReference>
<dbReference type="STRING" id="742726.HMPREF9448_01127"/>
<reference evidence="2 3" key="1">
    <citation type="submission" date="2012-08" db="EMBL/GenBank/DDBJ databases">
        <title>The Genome Sequence of Barnesiella intestinihominis YIT 11860.</title>
        <authorList>
            <consortium name="The Broad Institute Genome Sequencing Platform"/>
            <person name="Earl A."/>
            <person name="Ward D."/>
            <person name="Feldgarden M."/>
            <person name="Gevers D."/>
            <person name="Morotomi M."/>
            <person name="Walker B."/>
            <person name="Young S.K."/>
            <person name="Zeng Q."/>
            <person name="Gargeya S."/>
            <person name="Fitzgerald M."/>
            <person name="Haas B."/>
            <person name="Abouelleil A."/>
            <person name="Alvarado L."/>
            <person name="Arachchi H.M."/>
            <person name="Berlin A.M."/>
            <person name="Chapman S.B."/>
            <person name="Goldberg J."/>
            <person name="Griggs A."/>
            <person name="Gujja S."/>
            <person name="Hansen M."/>
            <person name="Howarth C."/>
            <person name="Imamovic A."/>
            <person name="Larimer J."/>
            <person name="McCowen C."/>
            <person name="Montmayeur A."/>
            <person name="Murphy C."/>
            <person name="Neiman D."/>
            <person name="Pearson M."/>
            <person name="Priest M."/>
            <person name="Roberts A."/>
            <person name="Saif S."/>
            <person name="Shea T."/>
            <person name="Sisk P."/>
            <person name="Sykes S."/>
            <person name="Wortman J."/>
            <person name="Nusbaum C."/>
            <person name="Birren B."/>
        </authorList>
    </citation>
    <scope>NUCLEOTIDE SEQUENCE [LARGE SCALE GENOMIC DNA]</scope>
    <source>
        <strain evidence="2 3">YIT 11860</strain>
    </source>
</reference>
<dbReference type="eggNOG" id="ENOG502ZB0T">
    <property type="taxonomic scope" value="Bacteria"/>
</dbReference>
<name>K0WZT0_9BACT</name>
<comment type="caution">
    <text evidence="2">The sequence shown here is derived from an EMBL/GenBank/DDBJ whole genome shotgun (WGS) entry which is preliminary data.</text>
</comment>
<proteinExistence type="predicted"/>
<dbReference type="AlphaFoldDB" id="K0WZT0"/>
<dbReference type="RefSeq" id="WP_008861615.1">
    <property type="nucleotide sequence ID" value="NZ_JH815204.1"/>
</dbReference>
<dbReference type="InterPro" id="IPR025706">
    <property type="entry name" value="Endoa_GalNAc"/>
</dbReference>
<evidence type="ECO:0000259" key="1">
    <source>
        <dbReference type="Pfam" id="PF12905"/>
    </source>
</evidence>
<dbReference type="Pfam" id="PF12905">
    <property type="entry name" value="Glyco_hydro_101"/>
    <property type="match status" value="1"/>
</dbReference>
<gene>
    <name evidence="2" type="ORF">HMPREF9448_01127</name>
</gene>
<protein>
    <recommendedName>
        <fullName evidence="1">Endo-alpha-N-acetylgalactosaminidase domain-containing protein</fullName>
    </recommendedName>
</protein>
<dbReference type="InterPro" id="IPR013780">
    <property type="entry name" value="Glyco_hydro_b"/>
</dbReference>
<sequence length="752" mass="86472">MNKLKFIVVGFFVGLSLFLSQVNSAGLTYNYPLYPYSKDLSQTLTFKVMLRCALPDQISNLDMSLVANYLRQIDCITRGIPKIVVLGGFQQNGHDHTYPWWAPVDDSFTAPGRRKGKEALIWLMEEAKKYNTTCTFHVNPFDAYMDSEKWNFYEENDLLCRNTDGSLVKGDIWWDRQSYFVNMVNEWNAGVTKKRIDAFLNELPLVKETGVLYFDNLTQYPASPKHRVTRADQITAIKKAAEYLKEQYNIQLIGEYADVNLYGFDCLGVTWDWNASLNIDQMEVPAYVACGGRNICHDDLLGATNDISKRRLQVFGSSIQLEDIQFQQDVSKVVREFTHHTLPYFYMNRLLRQNLSTNGYEMTLSLSDSVDSRWEGDNVHRLYRDRKLMKENYDVFIPVYWVNHLEIMAYSYQGRRGKWSLPREWKGIESVDIYEFNSSYYDLELKDSNIAITDNQIDLNLEAGVAQILVPAGTDVHDGTIYDNPASGEIDFLGEDYETQGDWKDKYGSLGYDVFGASKVLSDGIQLGYIGDNLDVYNTNSSRRIALQTPEEDGKRIEAVRTSKLHQIIDVQTAEKRMLSLYIADYKDRNCQMVVDVIDAVTKRILHSKLINSFQSGIYLRYNVKGHLQFRFTRFFYDGYGNPDYPVCSAVFIDEEGVSGKENIRWKEDNLRCYPSVFRDDLTIEADVFTSPKVHIQIHSIAGNLLYDKVFDVSDNRVRVCLDKGELGSQNGVCIVSLVTDRSVLRKKVVCR</sequence>
<dbReference type="Proteomes" id="UP000006044">
    <property type="component" value="Unassembled WGS sequence"/>
</dbReference>
<dbReference type="GeneID" id="77848421"/>
<keyword evidence="3" id="KW-1185">Reference proteome</keyword>
<accession>K0WZT0</accession>
<dbReference type="CDD" id="cd14244">
    <property type="entry name" value="GH_101_like"/>
    <property type="match status" value="1"/>
</dbReference>
<dbReference type="HOGENOM" id="CLU_419014_0_0_10"/>
<evidence type="ECO:0000313" key="2">
    <source>
        <dbReference type="EMBL" id="EJZ64647.1"/>
    </source>
</evidence>
<dbReference type="GO" id="GO:0033926">
    <property type="term" value="F:endo-alpha-N-acetylgalactosaminidase activity"/>
    <property type="evidence" value="ECO:0007669"/>
    <property type="project" value="InterPro"/>
</dbReference>
<organism evidence="2 3">
    <name type="scientific">Barnesiella intestinihominis YIT 11860</name>
    <dbReference type="NCBI Taxonomy" id="742726"/>
    <lineage>
        <taxon>Bacteria</taxon>
        <taxon>Pseudomonadati</taxon>
        <taxon>Bacteroidota</taxon>
        <taxon>Bacteroidia</taxon>
        <taxon>Bacteroidales</taxon>
        <taxon>Barnesiellaceae</taxon>
        <taxon>Barnesiella</taxon>
    </lineage>
</organism>
<evidence type="ECO:0000313" key="3">
    <source>
        <dbReference type="Proteomes" id="UP000006044"/>
    </source>
</evidence>
<feature type="domain" description="Endo-alpha-N-acetylgalactosaminidase" evidence="1">
    <location>
        <begin position="71"/>
        <end position="220"/>
    </location>
</feature>
<dbReference type="EMBL" id="ADLE01000008">
    <property type="protein sequence ID" value="EJZ64647.1"/>
    <property type="molecule type" value="Genomic_DNA"/>
</dbReference>